<reference evidence="1 2" key="1">
    <citation type="submission" date="2016-01" db="EMBL/GenBank/DDBJ databases">
        <title>The new phylogeny of the genus Mycobacterium.</title>
        <authorList>
            <person name="Tarcisio F."/>
            <person name="Conor M."/>
            <person name="Antonella G."/>
            <person name="Elisabetta G."/>
            <person name="Giulia F.S."/>
            <person name="Sara T."/>
            <person name="Anna F."/>
            <person name="Clotilde B."/>
            <person name="Roberto B."/>
            <person name="Veronica D.S."/>
            <person name="Fabio R."/>
            <person name="Monica P."/>
            <person name="Olivier J."/>
            <person name="Enrico T."/>
            <person name="Nicola S."/>
        </authorList>
    </citation>
    <scope>NUCLEOTIDE SEQUENCE [LARGE SCALE GENOMIC DNA]</scope>
    <source>
        <strain evidence="1 2">DSM 44179</strain>
    </source>
</reference>
<dbReference type="Proteomes" id="UP000193484">
    <property type="component" value="Unassembled WGS sequence"/>
</dbReference>
<sequence>MAFNPKDAIQSAKDIATYAVEMSGDIAENAVEILKGNVTEGASNIVQDSLDIAGHSVQKAGEIITGRPDDEDAAE</sequence>
<accession>A0A1X1RHG5</accession>
<keyword evidence="2" id="KW-1185">Reference proteome</keyword>
<evidence type="ECO:0000313" key="1">
    <source>
        <dbReference type="EMBL" id="ORV06200.1"/>
    </source>
</evidence>
<dbReference type="Pfam" id="PF23706">
    <property type="entry name" value="Rv1893"/>
    <property type="match status" value="1"/>
</dbReference>
<organism evidence="1 2">
    <name type="scientific">Mycolicibacterium fallax</name>
    <name type="common">Mycobacterium fallax</name>
    <dbReference type="NCBI Taxonomy" id="1793"/>
    <lineage>
        <taxon>Bacteria</taxon>
        <taxon>Bacillati</taxon>
        <taxon>Actinomycetota</taxon>
        <taxon>Actinomycetes</taxon>
        <taxon>Mycobacteriales</taxon>
        <taxon>Mycobacteriaceae</taxon>
        <taxon>Mycolicibacterium</taxon>
    </lineage>
</organism>
<dbReference type="STRING" id="1793.AWC04_05900"/>
<name>A0A1X1RHG5_MYCFA</name>
<gene>
    <name evidence="1" type="ORF">AWC04_05900</name>
</gene>
<comment type="caution">
    <text evidence="1">The sequence shown here is derived from an EMBL/GenBank/DDBJ whole genome shotgun (WGS) entry which is preliminary data.</text>
</comment>
<proteinExistence type="predicted"/>
<dbReference type="RefSeq" id="WP_085094085.1">
    <property type="nucleotide sequence ID" value="NZ_AP022603.1"/>
</dbReference>
<dbReference type="EMBL" id="LQOJ01000022">
    <property type="protein sequence ID" value="ORV06200.1"/>
    <property type="molecule type" value="Genomic_DNA"/>
</dbReference>
<evidence type="ECO:0000313" key="2">
    <source>
        <dbReference type="Proteomes" id="UP000193484"/>
    </source>
</evidence>
<dbReference type="AlphaFoldDB" id="A0A1X1RHG5"/>
<dbReference type="InterPro" id="IPR057513">
    <property type="entry name" value="Rv1893"/>
</dbReference>
<dbReference type="OrthoDB" id="4740661at2"/>
<protein>
    <submittedName>
        <fullName evidence="1">Uncharacterized protein</fullName>
    </submittedName>
</protein>